<proteinExistence type="predicted"/>
<protein>
    <submittedName>
        <fullName evidence="3">Uncharacterized protein</fullName>
    </submittedName>
</protein>
<sequence length="143" mass="16368">MYSSSPGQLALRLARALNSSSVHDATVTRDLVLMIIMPILAVTIPVTILVLWLLRHFMRSHSHYRGQDHYGNRKPDDVDVEDNMIMIQTPNNGEESDGESQTERKEAIDDEENDDENENNNEDHNPHADGEEREEQDEERDGE</sequence>
<feature type="compositionally biased region" description="Basic and acidic residues" evidence="1">
    <location>
        <begin position="121"/>
        <end position="130"/>
    </location>
</feature>
<name>A0AAV2H6U9_LYMST</name>
<keyword evidence="4" id="KW-1185">Reference proteome</keyword>
<reference evidence="3 4" key="1">
    <citation type="submission" date="2024-04" db="EMBL/GenBank/DDBJ databases">
        <authorList>
            <consortium name="Genoscope - CEA"/>
            <person name="William W."/>
        </authorList>
    </citation>
    <scope>NUCLEOTIDE SEQUENCE [LARGE SCALE GENOMIC DNA]</scope>
</reference>
<evidence type="ECO:0000313" key="3">
    <source>
        <dbReference type="EMBL" id="CAL1529441.1"/>
    </source>
</evidence>
<keyword evidence="2" id="KW-1133">Transmembrane helix</keyword>
<evidence type="ECO:0000256" key="1">
    <source>
        <dbReference type="SAM" id="MobiDB-lite"/>
    </source>
</evidence>
<feature type="transmembrane region" description="Helical" evidence="2">
    <location>
        <begin position="31"/>
        <end position="54"/>
    </location>
</feature>
<feature type="region of interest" description="Disordered" evidence="1">
    <location>
        <begin position="63"/>
        <end position="143"/>
    </location>
</feature>
<evidence type="ECO:0000256" key="2">
    <source>
        <dbReference type="SAM" id="Phobius"/>
    </source>
</evidence>
<keyword evidence="2" id="KW-0812">Transmembrane</keyword>
<comment type="caution">
    <text evidence="3">The sequence shown here is derived from an EMBL/GenBank/DDBJ whole genome shotgun (WGS) entry which is preliminary data.</text>
</comment>
<gene>
    <name evidence="3" type="ORF">GSLYS_00003596001</name>
</gene>
<dbReference type="EMBL" id="CAXITT010000049">
    <property type="protein sequence ID" value="CAL1529441.1"/>
    <property type="molecule type" value="Genomic_DNA"/>
</dbReference>
<dbReference type="Proteomes" id="UP001497497">
    <property type="component" value="Unassembled WGS sequence"/>
</dbReference>
<keyword evidence="2" id="KW-0472">Membrane</keyword>
<accession>A0AAV2H6U9</accession>
<feature type="compositionally biased region" description="Basic and acidic residues" evidence="1">
    <location>
        <begin position="65"/>
        <end position="77"/>
    </location>
</feature>
<feature type="compositionally biased region" description="Acidic residues" evidence="1">
    <location>
        <begin position="131"/>
        <end position="143"/>
    </location>
</feature>
<feature type="compositionally biased region" description="Acidic residues" evidence="1">
    <location>
        <begin position="108"/>
        <end position="120"/>
    </location>
</feature>
<evidence type="ECO:0000313" key="4">
    <source>
        <dbReference type="Proteomes" id="UP001497497"/>
    </source>
</evidence>
<organism evidence="3 4">
    <name type="scientific">Lymnaea stagnalis</name>
    <name type="common">Great pond snail</name>
    <name type="synonym">Helix stagnalis</name>
    <dbReference type="NCBI Taxonomy" id="6523"/>
    <lineage>
        <taxon>Eukaryota</taxon>
        <taxon>Metazoa</taxon>
        <taxon>Spiralia</taxon>
        <taxon>Lophotrochozoa</taxon>
        <taxon>Mollusca</taxon>
        <taxon>Gastropoda</taxon>
        <taxon>Heterobranchia</taxon>
        <taxon>Euthyneura</taxon>
        <taxon>Panpulmonata</taxon>
        <taxon>Hygrophila</taxon>
        <taxon>Lymnaeoidea</taxon>
        <taxon>Lymnaeidae</taxon>
        <taxon>Lymnaea</taxon>
    </lineage>
</organism>
<dbReference type="AlphaFoldDB" id="A0AAV2H6U9"/>
<feature type="non-terminal residue" evidence="3">
    <location>
        <position position="143"/>
    </location>
</feature>